<dbReference type="InterPro" id="IPR001114">
    <property type="entry name" value="Adenylosuccinate_synthetase"/>
</dbReference>
<evidence type="ECO:0000313" key="2">
    <source>
        <dbReference type="Proteomes" id="UP000078597"/>
    </source>
</evidence>
<dbReference type="InterPro" id="IPR027417">
    <property type="entry name" value="P-loop_NTPase"/>
</dbReference>
<dbReference type="SUPFAM" id="SSF52540">
    <property type="entry name" value="P-loop containing nucleoside triphosphate hydrolases"/>
    <property type="match status" value="1"/>
</dbReference>
<dbReference type="GO" id="GO:0000166">
    <property type="term" value="F:nucleotide binding"/>
    <property type="evidence" value="ECO:0007669"/>
    <property type="project" value="InterPro"/>
</dbReference>
<evidence type="ECO:0000313" key="1">
    <source>
        <dbReference type="EMBL" id="SBT01059.1"/>
    </source>
</evidence>
<name>A0A1A8X8X6_PLAMA</name>
<dbReference type="Gene3D" id="3.90.170.10">
    <property type="entry name" value="Adenylosuccinate Synthetase, subunit A, domain 3"/>
    <property type="match status" value="1"/>
</dbReference>
<dbReference type="GO" id="GO:0004019">
    <property type="term" value="F:adenylosuccinate synthase activity"/>
    <property type="evidence" value="ECO:0007669"/>
    <property type="project" value="InterPro"/>
</dbReference>
<organism evidence="1 2">
    <name type="scientific">Plasmodium malariae</name>
    <dbReference type="NCBI Taxonomy" id="5858"/>
    <lineage>
        <taxon>Eukaryota</taxon>
        <taxon>Sar</taxon>
        <taxon>Alveolata</taxon>
        <taxon>Apicomplexa</taxon>
        <taxon>Aconoidasida</taxon>
        <taxon>Haemosporida</taxon>
        <taxon>Plasmodiidae</taxon>
        <taxon>Plasmodium</taxon>
        <taxon>Plasmodium (Plasmodium)</taxon>
    </lineage>
</organism>
<dbReference type="Proteomes" id="UP000078597">
    <property type="component" value="Unassembled WGS sequence"/>
</dbReference>
<accession>A0A1A8X8X6</accession>
<dbReference type="InterPro" id="IPR042111">
    <property type="entry name" value="Adenylosuccinate_synth_dom3"/>
</dbReference>
<dbReference type="Pfam" id="PF00709">
    <property type="entry name" value="Adenylsucc_synt"/>
    <property type="match status" value="1"/>
</dbReference>
<sequence>LEKGCYPVDENATEEYEPVYEKFEGWEEDITNCKEFDELPDNARKYVMAIEKYVNTPIVWIGVGPNRRNTITKK</sequence>
<proteinExistence type="predicted"/>
<dbReference type="PANTHER" id="PTHR11846:SF0">
    <property type="entry name" value="ADENYLOSUCCINATE SYNTHETASE"/>
    <property type="match status" value="1"/>
</dbReference>
<feature type="non-terminal residue" evidence="1">
    <location>
        <position position="1"/>
    </location>
</feature>
<dbReference type="VEuPathDB" id="PlasmoDB:PmUG01_11031300"/>
<dbReference type="GO" id="GO:0044208">
    <property type="term" value="P:'de novo' AMP biosynthetic process"/>
    <property type="evidence" value="ECO:0007669"/>
    <property type="project" value="TreeGrafter"/>
</dbReference>
<dbReference type="GO" id="GO:0005737">
    <property type="term" value="C:cytoplasm"/>
    <property type="evidence" value="ECO:0007669"/>
    <property type="project" value="TreeGrafter"/>
</dbReference>
<dbReference type="GO" id="GO:0046040">
    <property type="term" value="P:IMP metabolic process"/>
    <property type="evidence" value="ECO:0007669"/>
    <property type="project" value="TreeGrafter"/>
</dbReference>
<dbReference type="AlphaFoldDB" id="A0A1A8X8X6"/>
<dbReference type="EMBL" id="FLQW01006802">
    <property type="protein sequence ID" value="SBT01059.1"/>
    <property type="molecule type" value="Genomic_DNA"/>
</dbReference>
<dbReference type="PANTHER" id="PTHR11846">
    <property type="entry name" value="ADENYLOSUCCINATE SYNTHETASE"/>
    <property type="match status" value="1"/>
</dbReference>
<reference evidence="2" key="1">
    <citation type="submission" date="2016-05" db="EMBL/GenBank/DDBJ databases">
        <authorList>
            <person name="Naeem Raeece"/>
        </authorList>
    </citation>
    <scope>NUCLEOTIDE SEQUENCE [LARGE SCALE GENOMIC DNA]</scope>
</reference>
<protein>
    <submittedName>
        <fullName evidence="1">Adenylosuccinate synthetase, putative</fullName>
    </submittedName>
</protein>
<gene>
    <name evidence="1" type="ORF">PMALA_079570</name>
</gene>